<dbReference type="Gene3D" id="2.60.40.1220">
    <property type="match status" value="1"/>
</dbReference>
<keyword evidence="5" id="KW-0812">Transmembrane</keyword>
<feature type="chain" id="PRO_5022856188" evidence="6">
    <location>
        <begin position="40"/>
        <end position="189"/>
    </location>
</feature>
<keyword evidence="5" id="KW-1133">Transmembrane helix</keyword>
<dbReference type="SUPFAM" id="SSF81296">
    <property type="entry name" value="E set domains"/>
    <property type="match status" value="1"/>
</dbReference>
<dbReference type="GO" id="GO:0005886">
    <property type="term" value="C:plasma membrane"/>
    <property type="evidence" value="ECO:0007669"/>
    <property type="project" value="TreeGrafter"/>
</dbReference>
<evidence type="ECO:0000256" key="3">
    <source>
        <dbReference type="ARBA" id="ARBA00022729"/>
    </source>
</evidence>
<dbReference type="InterPro" id="IPR014756">
    <property type="entry name" value="Ig_E-set"/>
</dbReference>
<evidence type="ECO:0000256" key="2">
    <source>
        <dbReference type="ARBA" id="ARBA00022723"/>
    </source>
</evidence>
<keyword evidence="3 6" id="KW-0732">Signal</keyword>
<evidence type="ECO:0000313" key="8">
    <source>
        <dbReference type="EMBL" id="TXK08750.1"/>
    </source>
</evidence>
<evidence type="ECO:0000259" key="7">
    <source>
        <dbReference type="Pfam" id="PF04234"/>
    </source>
</evidence>
<dbReference type="InterPro" id="IPR032694">
    <property type="entry name" value="CopC/D"/>
</dbReference>
<feature type="domain" description="CopC" evidence="7">
    <location>
        <begin position="40"/>
        <end position="134"/>
    </location>
</feature>
<dbReference type="GO" id="GO:0030313">
    <property type="term" value="C:cell envelope"/>
    <property type="evidence" value="ECO:0007669"/>
    <property type="project" value="UniProtKB-SubCell"/>
</dbReference>
<keyword evidence="9" id="KW-1185">Reference proteome</keyword>
<dbReference type="OrthoDB" id="5242236at2"/>
<evidence type="ECO:0000256" key="6">
    <source>
        <dbReference type="SAM" id="SignalP"/>
    </source>
</evidence>
<feature type="transmembrane region" description="Helical" evidence="5">
    <location>
        <begin position="161"/>
        <end position="181"/>
    </location>
</feature>
<evidence type="ECO:0000256" key="1">
    <source>
        <dbReference type="ARBA" id="ARBA00004196"/>
    </source>
</evidence>
<keyword evidence="5" id="KW-0472">Membrane</keyword>
<dbReference type="PANTHER" id="PTHR34820:SF4">
    <property type="entry name" value="INNER MEMBRANE PROTEIN YEBZ"/>
    <property type="match status" value="1"/>
</dbReference>
<evidence type="ECO:0000256" key="4">
    <source>
        <dbReference type="ARBA" id="ARBA00023008"/>
    </source>
</evidence>
<accession>A0A5C8HVA8</accession>
<dbReference type="GO" id="GO:0005507">
    <property type="term" value="F:copper ion binding"/>
    <property type="evidence" value="ECO:0007669"/>
    <property type="project" value="InterPro"/>
</dbReference>
<dbReference type="EMBL" id="VRSX01000007">
    <property type="protein sequence ID" value="TXK08750.1"/>
    <property type="molecule type" value="Genomic_DNA"/>
</dbReference>
<dbReference type="GO" id="GO:0042597">
    <property type="term" value="C:periplasmic space"/>
    <property type="evidence" value="ECO:0007669"/>
    <property type="project" value="InterPro"/>
</dbReference>
<dbReference type="InterPro" id="IPR014755">
    <property type="entry name" value="Cu-Rt/internalin_Ig-like"/>
</dbReference>
<feature type="signal peptide" evidence="6">
    <location>
        <begin position="1"/>
        <end position="39"/>
    </location>
</feature>
<evidence type="ECO:0000313" key="9">
    <source>
        <dbReference type="Proteomes" id="UP000321949"/>
    </source>
</evidence>
<evidence type="ECO:0000256" key="5">
    <source>
        <dbReference type="SAM" id="Phobius"/>
    </source>
</evidence>
<name>A0A5C8HVA8_9MICO</name>
<comment type="caution">
    <text evidence="8">The sequence shown here is derived from an EMBL/GenBank/DDBJ whole genome shotgun (WGS) entry which is preliminary data.</text>
</comment>
<dbReference type="InterPro" id="IPR007348">
    <property type="entry name" value="CopC_dom"/>
</dbReference>
<keyword evidence="2" id="KW-0479">Metal-binding</keyword>
<comment type="subcellular location">
    <subcellularLocation>
        <location evidence="1">Cell envelope</location>
    </subcellularLocation>
</comment>
<dbReference type="Proteomes" id="UP000321949">
    <property type="component" value="Unassembled WGS sequence"/>
</dbReference>
<gene>
    <name evidence="8" type="ORF">FVP74_13735</name>
</gene>
<dbReference type="AlphaFoldDB" id="A0A5C8HVA8"/>
<keyword evidence="4" id="KW-0186">Copper</keyword>
<sequence>MARLVGVTSPAPRPRRRATALAGLVLGVLLAVTASPAFAHDELIGTDPAAGTTVETLPASLTLTFSGVLLTDAGATEVSVLDSSCTPLADGAPVVDGTRVTQALSGEATGAVTVLWRTVSSDSHPISGEFAFLVGDDGADATCEAANAPRGDGSTFDATPLLIGGGVIVVGAGILAAVLLARRRPSRED</sequence>
<dbReference type="GO" id="GO:0046688">
    <property type="term" value="P:response to copper ion"/>
    <property type="evidence" value="ECO:0007669"/>
    <property type="project" value="InterPro"/>
</dbReference>
<proteinExistence type="predicted"/>
<organism evidence="8 9">
    <name type="scientific">Microbacterium saccharophilum</name>
    <dbReference type="NCBI Taxonomy" id="1213358"/>
    <lineage>
        <taxon>Bacteria</taxon>
        <taxon>Bacillati</taxon>
        <taxon>Actinomycetota</taxon>
        <taxon>Actinomycetes</taxon>
        <taxon>Micrococcales</taxon>
        <taxon>Microbacteriaceae</taxon>
        <taxon>Microbacterium</taxon>
    </lineage>
</organism>
<reference evidence="8 9" key="1">
    <citation type="submission" date="2019-08" db="EMBL/GenBank/DDBJ databases">
        <authorList>
            <person name="Dong K."/>
        </authorList>
    </citation>
    <scope>NUCLEOTIDE SEQUENCE [LARGE SCALE GENOMIC DNA]</scope>
    <source>
        <strain evidence="8 9">K-1</strain>
    </source>
</reference>
<dbReference type="PANTHER" id="PTHR34820">
    <property type="entry name" value="INNER MEMBRANE PROTEIN YEBZ"/>
    <property type="match status" value="1"/>
</dbReference>
<protein>
    <submittedName>
        <fullName evidence="8">Copper resistance protein CopC</fullName>
    </submittedName>
</protein>
<dbReference type="GO" id="GO:0006825">
    <property type="term" value="P:copper ion transport"/>
    <property type="evidence" value="ECO:0007669"/>
    <property type="project" value="InterPro"/>
</dbReference>
<dbReference type="Pfam" id="PF04234">
    <property type="entry name" value="CopC"/>
    <property type="match status" value="1"/>
</dbReference>